<feature type="domain" description="AAA+ ATPase" evidence="2">
    <location>
        <begin position="287"/>
        <end position="429"/>
    </location>
</feature>
<dbReference type="InterPro" id="IPR019734">
    <property type="entry name" value="TPR_rpt"/>
</dbReference>
<evidence type="ECO:0000259" key="2">
    <source>
        <dbReference type="SMART" id="SM00382"/>
    </source>
</evidence>
<dbReference type="Pfam" id="PF13424">
    <property type="entry name" value="TPR_12"/>
    <property type="match status" value="2"/>
</dbReference>
<reference evidence="3" key="1">
    <citation type="journal article" date="2020" name="bioRxiv">
        <title>Genomic and phenotypic heterogeneity of clinical isolates of the human pathogens Aspergillus fumigatus, Aspergillus lentulus and Aspergillus fumigatiaffinis.</title>
        <authorList>
            <person name="dos Santos R.A.C."/>
            <person name="Steenwyk J.L."/>
            <person name="Rivero-Menendez O."/>
            <person name="Mead M.E."/>
            <person name="Silva L.P."/>
            <person name="Bastos R.W."/>
            <person name="Alastruey-Izquierdo A."/>
            <person name="Goldman G.H."/>
            <person name="Rokas A."/>
        </authorList>
    </citation>
    <scope>NUCLEOTIDE SEQUENCE</scope>
    <source>
        <strain evidence="3">CNM-CM6805</strain>
    </source>
</reference>
<dbReference type="AlphaFoldDB" id="A0A8H4GZ69"/>
<accession>A0A8H4GZ69</accession>
<dbReference type="PANTHER" id="PTHR46082">
    <property type="entry name" value="ATP/GTP-BINDING PROTEIN-RELATED"/>
    <property type="match status" value="1"/>
</dbReference>
<name>A0A8H4GZ69_9EURO</name>
<dbReference type="InterPro" id="IPR035994">
    <property type="entry name" value="Nucleoside_phosphorylase_sf"/>
</dbReference>
<dbReference type="InterPro" id="IPR002182">
    <property type="entry name" value="NB-ARC"/>
</dbReference>
<dbReference type="PROSITE" id="PS50005">
    <property type="entry name" value="TPR"/>
    <property type="match status" value="1"/>
</dbReference>
<feature type="repeat" description="TPR" evidence="1">
    <location>
        <begin position="744"/>
        <end position="777"/>
    </location>
</feature>
<keyword evidence="4" id="KW-1185">Reference proteome</keyword>
<dbReference type="SUPFAM" id="SSF53167">
    <property type="entry name" value="Purine and uridine phosphorylases"/>
    <property type="match status" value="1"/>
</dbReference>
<proteinExistence type="predicted"/>
<gene>
    <name evidence="3" type="ORF">CNMCM6805_010263</name>
</gene>
<dbReference type="Pfam" id="PF01048">
    <property type="entry name" value="PNP_UDP_1"/>
    <property type="match status" value="1"/>
</dbReference>
<dbReference type="GO" id="GO:0043531">
    <property type="term" value="F:ADP binding"/>
    <property type="evidence" value="ECO:0007669"/>
    <property type="project" value="InterPro"/>
</dbReference>
<keyword evidence="1" id="KW-0802">TPR repeat</keyword>
<dbReference type="EMBL" id="JAAAPX010000097">
    <property type="protein sequence ID" value="KAF4231947.1"/>
    <property type="molecule type" value="Genomic_DNA"/>
</dbReference>
<dbReference type="SUPFAM" id="SSF48452">
    <property type="entry name" value="TPR-like"/>
    <property type="match status" value="1"/>
</dbReference>
<dbReference type="InterPro" id="IPR053137">
    <property type="entry name" value="NLR-like"/>
</dbReference>
<dbReference type="GO" id="GO:0009116">
    <property type="term" value="P:nucleoside metabolic process"/>
    <property type="evidence" value="ECO:0007669"/>
    <property type="project" value="InterPro"/>
</dbReference>
<dbReference type="SUPFAM" id="SSF52540">
    <property type="entry name" value="P-loop containing nucleoside triphosphate hydrolases"/>
    <property type="match status" value="1"/>
</dbReference>
<dbReference type="SMART" id="SM00382">
    <property type="entry name" value="AAA"/>
    <property type="match status" value="1"/>
</dbReference>
<protein>
    <recommendedName>
        <fullName evidence="2">AAA+ ATPase domain-containing protein</fullName>
    </recommendedName>
</protein>
<dbReference type="Pfam" id="PF13374">
    <property type="entry name" value="TPR_10"/>
    <property type="match status" value="3"/>
</dbReference>
<sequence length="923" mass="101778">MSFTHDDYTVAWICALPLEMAAAKTMLDEVHPPLPQPATDHNAYTLGNITGHNVVVACLPSGIYGTTSAAIMLAHMLPTFPSLRFGLMVGIGGGVPSKNADIRLGDVVVSTPTTASGGVIQYDYGKTLCYDHESKIADGSSCDDCDQSQLVVRTLRETDEPLIHYGLIATGNRVMKNARIRDEIAQELGILCFEMEAAGLMDQLPCLVIRGICDYCDSHKHKQWQGYAALTAAAYARALLQVVRLSSNDPSRKKRSRWMVPFARNPRFVGRQNEIDRLEKLIIHSRGPTKTAICGLGGIGKTQIALELAYRAQEKVPGGSVFWIPCTSHENIQQAYLSIASSLGMTNIKPAEVEEQVKAFLSQEHSGTWLLIFDNVDDMELLTKGSATAPPLKDVLPQSEDGHILFTTRNQKLAVKVAAPNVLSIPEIDQDTAKEIFEKLLIQKGLLQDDYVTTALLEQVGFLPLAISQAAAYINENGISLSDYLSLLDEQERSMIEMLSEEFEDEGRYAEIQNPVATTWIGRFLQSDGRYSEAQILLDDTLEIEEKALGPEHLTVLASVSRLVAVLAQQGKYEETEVMLRRALRGLRKVLGSEHYSTLYAASNLGLLLHDQGKCEEAEAIHKQALECYEEVLGPEHYITLSSVSNLGLAPEDQGMYEEAEVLHRRVLKGTEKFLGPEHPVTLASVNNLGMVLESQGKYEEAGTMHRRALEGREKVLGLEHPDTLTSVSILGGFLNYGIYEEGEAIVSNLGSMLAQQGKYEEAEAMYQRALEGRSKVLGPAHPSPLTIIDCLAHVWMSRDKIHDAMALMEDCVELRTRSLGLDHPDTKSSSRYLNEWKETYSSLPPQQGIVQAEYGQSQEISAECSPEVMVTNQTQEECISLHQRQEQLAPVKRFIANHPLRGLLASRTGSSACCDPDVTEVD</sequence>
<organism evidence="3 4">
    <name type="scientific">Aspergillus fumigatiaffinis</name>
    <dbReference type="NCBI Taxonomy" id="340414"/>
    <lineage>
        <taxon>Eukaryota</taxon>
        <taxon>Fungi</taxon>
        <taxon>Dikarya</taxon>
        <taxon>Ascomycota</taxon>
        <taxon>Pezizomycotina</taxon>
        <taxon>Eurotiomycetes</taxon>
        <taxon>Eurotiomycetidae</taxon>
        <taxon>Eurotiales</taxon>
        <taxon>Aspergillaceae</taxon>
        <taxon>Aspergillus</taxon>
        <taxon>Aspergillus subgen. Fumigati</taxon>
    </lineage>
</organism>
<reference evidence="3" key="2">
    <citation type="submission" date="2020-04" db="EMBL/GenBank/DDBJ databases">
        <authorList>
            <person name="Santos R.A.C."/>
            <person name="Steenwyk J.L."/>
            <person name="Rivero-Menendez O."/>
            <person name="Mead M.E."/>
            <person name="Silva L.P."/>
            <person name="Bastos R.W."/>
            <person name="Alastruey-Izquierdo A."/>
            <person name="Goldman G.H."/>
            <person name="Rokas A."/>
        </authorList>
    </citation>
    <scope>NUCLEOTIDE SEQUENCE</scope>
    <source>
        <strain evidence="3">CNM-CM6805</strain>
    </source>
</reference>
<dbReference type="Pfam" id="PF00931">
    <property type="entry name" value="NB-ARC"/>
    <property type="match status" value="1"/>
</dbReference>
<evidence type="ECO:0000256" key="1">
    <source>
        <dbReference type="PROSITE-ProRule" id="PRU00339"/>
    </source>
</evidence>
<dbReference type="CDD" id="cd09008">
    <property type="entry name" value="MTAN"/>
    <property type="match status" value="1"/>
</dbReference>
<dbReference type="InterPro" id="IPR011990">
    <property type="entry name" value="TPR-like_helical_dom_sf"/>
</dbReference>
<dbReference type="Gene3D" id="3.40.50.1580">
    <property type="entry name" value="Nucleoside phosphorylase domain"/>
    <property type="match status" value="1"/>
</dbReference>
<evidence type="ECO:0000313" key="3">
    <source>
        <dbReference type="EMBL" id="KAF4231947.1"/>
    </source>
</evidence>
<dbReference type="InterPro" id="IPR000845">
    <property type="entry name" value="Nucleoside_phosphorylase_d"/>
</dbReference>
<dbReference type="PANTHER" id="PTHR46082:SF11">
    <property type="entry name" value="AAA+ ATPASE DOMAIN-CONTAINING PROTEIN-RELATED"/>
    <property type="match status" value="1"/>
</dbReference>
<dbReference type="SMART" id="SM00028">
    <property type="entry name" value="TPR"/>
    <property type="match status" value="4"/>
</dbReference>
<dbReference type="InterPro" id="IPR003593">
    <property type="entry name" value="AAA+_ATPase"/>
</dbReference>
<evidence type="ECO:0000313" key="4">
    <source>
        <dbReference type="Proteomes" id="UP000653565"/>
    </source>
</evidence>
<dbReference type="InterPro" id="IPR027417">
    <property type="entry name" value="P-loop_NTPase"/>
</dbReference>
<comment type="caution">
    <text evidence="3">The sequence shown here is derived from an EMBL/GenBank/DDBJ whole genome shotgun (WGS) entry which is preliminary data.</text>
</comment>
<dbReference type="Gene3D" id="1.25.40.10">
    <property type="entry name" value="Tetratricopeptide repeat domain"/>
    <property type="match status" value="2"/>
</dbReference>
<dbReference type="GO" id="GO:0003824">
    <property type="term" value="F:catalytic activity"/>
    <property type="evidence" value="ECO:0007669"/>
    <property type="project" value="InterPro"/>
</dbReference>
<dbReference type="Gene3D" id="3.40.50.300">
    <property type="entry name" value="P-loop containing nucleotide triphosphate hydrolases"/>
    <property type="match status" value="1"/>
</dbReference>
<dbReference type="Proteomes" id="UP000653565">
    <property type="component" value="Unassembled WGS sequence"/>
</dbReference>